<feature type="domain" description="ODAD1 central coiled coil region" evidence="4">
    <location>
        <begin position="148"/>
        <end position="415"/>
    </location>
</feature>
<dbReference type="PANTHER" id="PTHR21694">
    <property type="entry name" value="COILED-COIL DOMAIN-CONTAINING PROTEIN 63"/>
    <property type="match status" value="1"/>
</dbReference>
<comment type="caution">
    <text evidence="5">The sequence shown here is derived from an EMBL/GenBank/DDBJ whole genome shotgun (WGS) entry which is preliminary data.</text>
</comment>
<proteinExistence type="predicted"/>
<feature type="region of interest" description="Disordered" evidence="3">
    <location>
        <begin position="656"/>
        <end position="675"/>
    </location>
</feature>
<keyword evidence="6" id="KW-1185">Reference proteome</keyword>
<name>A0A1Y2FUK0_9FUNG</name>
<dbReference type="Proteomes" id="UP000193920">
    <property type="component" value="Unassembled WGS sequence"/>
</dbReference>
<dbReference type="InterPro" id="IPR051876">
    <property type="entry name" value="ODA-DC/CCD"/>
</dbReference>
<accession>A0A1Y2FUK0</accession>
<evidence type="ECO:0000256" key="3">
    <source>
        <dbReference type="SAM" id="MobiDB-lite"/>
    </source>
</evidence>
<dbReference type="STRING" id="1754190.A0A1Y2FUK0"/>
<evidence type="ECO:0000313" key="6">
    <source>
        <dbReference type="Proteomes" id="UP000193920"/>
    </source>
</evidence>
<feature type="region of interest" description="Disordered" evidence="3">
    <location>
        <begin position="432"/>
        <end position="495"/>
    </location>
</feature>
<sequence length="675" mass="79262">MSRPSSRGSNFSSSNLNSYYEKKNELQKLQREYRLTKNDRDAYTEESQINIKKQNIMINYLKDDIEKLKYKKKLLSNRINSRDKNESEKEVKALTNYQEQLVEQQKKIYEYIEQTDKKIEEMNQKIMTLKKEQGGINKFEENNEHLNKTIRILQNKLEQSLKNFNTTLVENRKNREKLDYYRKERNVFYNIVNKLIKDIKEKKNRINNMIENSTSAYQTRDEANCKITILKEKSEKELYQHSQEINELSRLLEHEQKTRDFINTKNAERKIIPAKPKTGNKKNMNQDETYIDIETYQKVFDQIYESTKVNDINELIANFNETEEKNFSLFNYVTEVIGEVGDINKDIKDISQNIESLKIQNVEIEDKKKETISKLEEKLNNTKEKSVQYENDYVDCNRSLNVLKEKVLEMIKMIQTFKPVKKIYIPPELPTKHYNADAENQETEEKNLKRDANEGEIEDTDKAIDGKSESPDGDETIENNDNSNIVKEEEDKKAKDDIDTVNFELPIDLELKDEIKDVNLMQCLNYIENNINNLLMINYTINLSSVLNNNQQSQRNNMVDSNTIGNKIEENAINNDNGLLPNNQEINSLLGIGPQPPVTYNDVNVPILSDDFDIMQKSSVNKNTLVVDKKNEKFDDSYPMSREQLMKINMNSIKQQEEKNIKSKANIDDSFSTQK</sequence>
<feature type="compositionally biased region" description="Basic and acidic residues" evidence="3">
    <location>
        <begin position="460"/>
        <end position="470"/>
    </location>
</feature>
<feature type="coiled-coil region" evidence="2">
    <location>
        <begin position="84"/>
        <end position="163"/>
    </location>
</feature>
<evidence type="ECO:0000313" key="5">
    <source>
        <dbReference type="EMBL" id="ORY87247.1"/>
    </source>
</evidence>
<feature type="coiled-coil region" evidence="2">
    <location>
        <begin position="192"/>
        <end position="251"/>
    </location>
</feature>
<evidence type="ECO:0000256" key="2">
    <source>
        <dbReference type="SAM" id="Coils"/>
    </source>
</evidence>
<feature type="compositionally biased region" description="Basic and acidic residues" evidence="3">
    <location>
        <begin position="656"/>
        <end position="667"/>
    </location>
</feature>
<feature type="compositionally biased region" description="Basic and acidic residues" evidence="3">
    <location>
        <begin position="486"/>
        <end position="495"/>
    </location>
</feature>
<dbReference type="Pfam" id="PF21773">
    <property type="entry name" value="ODAD1_CC"/>
    <property type="match status" value="1"/>
</dbReference>
<evidence type="ECO:0000259" key="4">
    <source>
        <dbReference type="Pfam" id="PF21773"/>
    </source>
</evidence>
<dbReference type="AlphaFoldDB" id="A0A1Y2FUK0"/>
<dbReference type="OrthoDB" id="6766775at2759"/>
<feature type="coiled-coil region" evidence="2">
    <location>
        <begin position="19"/>
        <end position="46"/>
    </location>
</feature>
<dbReference type="EMBL" id="MCOG01000001">
    <property type="protein sequence ID" value="ORY87247.1"/>
    <property type="molecule type" value="Genomic_DNA"/>
</dbReference>
<organism evidence="5 6">
    <name type="scientific">Neocallimastix californiae</name>
    <dbReference type="NCBI Taxonomy" id="1754190"/>
    <lineage>
        <taxon>Eukaryota</taxon>
        <taxon>Fungi</taxon>
        <taxon>Fungi incertae sedis</taxon>
        <taxon>Chytridiomycota</taxon>
        <taxon>Chytridiomycota incertae sedis</taxon>
        <taxon>Neocallimastigomycetes</taxon>
        <taxon>Neocallimastigales</taxon>
        <taxon>Neocallimastigaceae</taxon>
        <taxon>Neocallimastix</taxon>
    </lineage>
</organism>
<protein>
    <recommendedName>
        <fullName evidence="4">ODAD1 central coiled coil region domain-containing protein</fullName>
    </recommendedName>
</protein>
<keyword evidence="1 2" id="KW-0175">Coiled coil</keyword>
<dbReference type="PANTHER" id="PTHR21694:SF18">
    <property type="entry name" value="COILED-COIL DOMAIN-CONTAINING PROTEIN 63"/>
    <property type="match status" value="1"/>
</dbReference>
<feature type="compositionally biased region" description="Basic and acidic residues" evidence="3">
    <location>
        <begin position="443"/>
        <end position="453"/>
    </location>
</feature>
<gene>
    <name evidence="5" type="ORF">LY90DRAFT_662968</name>
</gene>
<feature type="coiled-coil region" evidence="2">
    <location>
        <begin position="340"/>
        <end position="392"/>
    </location>
</feature>
<reference evidence="5 6" key="1">
    <citation type="submission" date="2016-08" db="EMBL/GenBank/DDBJ databases">
        <title>A Parts List for Fungal Cellulosomes Revealed by Comparative Genomics.</title>
        <authorList>
            <consortium name="DOE Joint Genome Institute"/>
            <person name="Haitjema C.H."/>
            <person name="Gilmore S.P."/>
            <person name="Henske J.K."/>
            <person name="Solomon K.V."/>
            <person name="De Groot R."/>
            <person name="Kuo A."/>
            <person name="Mondo S.J."/>
            <person name="Salamov A.A."/>
            <person name="Labutti K."/>
            <person name="Zhao Z."/>
            <person name="Chiniquy J."/>
            <person name="Barry K."/>
            <person name="Brewer H.M."/>
            <person name="Purvine S.O."/>
            <person name="Wright A.T."/>
            <person name="Boxma B."/>
            <person name="Van Alen T."/>
            <person name="Hackstein J.H."/>
            <person name="Baker S.E."/>
            <person name="Grigoriev I.V."/>
            <person name="O'Malley M.A."/>
        </authorList>
    </citation>
    <scope>NUCLEOTIDE SEQUENCE [LARGE SCALE GENOMIC DNA]</scope>
    <source>
        <strain evidence="5 6">G1</strain>
    </source>
</reference>
<evidence type="ECO:0000256" key="1">
    <source>
        <dbReference type="ARBA" id="ARBA00023054"/>
    </source>
</evidence>
<dbReference type="InterPro" id="IPR049258">
    <property type="entry name" value="ODAD1_CC"/>
</dbReference>